<evidence type="ECO:0000256" key="2">
    <source>
        <dbReference type="ARBA" id="ARBA00023136"/>
    </source>
</evidence>
<dbReference type="OrthoDB" id="5173551at2"/>
<organism evidence="7 8">
    <name type="scientific">Verticiella sediminum</name>
    <dbReference type="NCBI Taxonomy" id="1247510"/>
    <lineage>
        <taxon>Bacteria</taxon>
        <taxon>Pseudomonadati</taxon>
        <taxon>Pseudomonadota</taxon>
        <taxon>Betaproteobacteria</taxon>
        <taxon>Burkholderiales</taxon>
        <taxon>Alcaligenaceae</taxon>
        <taxon>Verticiella</taxon>
    </lineage>
</organism>
<dbReference type="InterPro" id="IPR002372">
    <property type="entry name" value="PQQ_rpt_dom"/>
</dbReference>
<keyword evidence="1 4" id="KW-0732">Signal</keyword>
<comment type="subunit">
    <text evidence="4">Part of the Bam complex.</text>
</comment>
<evidence type="ECO:0000256" key="5">
    <source>
        <dbReference type="SAM" id="SignalP"/>
    </source>
</evidence>
<gene>
    <name evidence="4 7" type="primary">bamB</name>
    <name evidence="7" type="ORF">FOZ76_19330</name>
</gene>
<dbReference type="Gene3D" id="2.130.10.10">
    <property type="entry name" value="YVTN repeat-like/Quinoprotein amine dehydrogenase"/>
    <property type="match status" value="1"/>
</dbReference>
<dbReference type="InterPro" id="IPR017687">
    <property type="entry name" value="BamB"/>
</dbReference>
<dbReference type="Pfam" id="PF13360">
    <property type="entry name" value="PQQ_2"/>
    <property type="match status" value="1"/>
</dbReference>
<dbReference type="InterPro" id="IPR011047">
    <property type="entry name" value="Quinoprotein_ADH-like_sf"/>
</dbReference>
<feature type="signal peptide" evidence="5">
    <location>
        <begin position="1"/>
        <end position="24"/>
    </location>
</feature>
<dbReference type="GO" id="GO:0051205">
    <property type="term" value="P:protein insertion into membrane"/>
    <property type="evidence" value="ECO:0007669"/>
    <property type="project" value="UniProtKB-UniRule"/>
</dbReference>
<comment type="caution">
    <text evidence="7">The sequence shown here is derived from an EMBL/GenBank/DDBJ whole genome shotgun (WGS) entry which is preliminary data.</text>
</comment>
<dbReference type="RefSeq" id="WP_143949924.1">
    <property type="nucleotide sequence ID" value="NZ_BAABMB010000003.1"/>
</dbReference>
<feature type="domain" description="Pyrrolo-quinoline quinone repeat" evidence="6">
    <location>
        <begin position="81"/>
        <end position="312"/>
    </location>
</feature>
<keyword evidence="8" id="KW-1185">Reference proteome</keyword>
<dbReference type="EMBL" id="VLTJ01000038">
    <property type="protein sequence ID" value="TSH91050.1"/>
    <property type="molecule type" value="Genomic_DNA"/>
</dbReference>
<keyword evidence="4" id="KW-0449">Lipoprotein</keyword>
<dbReference type="GO" id="GO:0009279">
    <property type="term" value="C:cell outer membrane"/>
    <property type="evidence" value="ECO:0007669"/>
    <property type="project" value="UniProtKB-SubCell"/>
</dbReference>
<keyword evidence="4" id="KW-0564">Palmitate</keyword>
<protein>
    <recommendedName>
        <fullName evidence="4">Outer membrane protein assembly factor BamB</fullName>
    </recommendedName>
</protein>
<dbReference type="NCBIfam" id="TIGR03300">
    <property type="entry name" value="assembly_YfgL"/>
    <property type="match status" value="1"/>
</dbReference>
<reference evidence="7 8" key="1">
    <citation type="submission" date="2019-07" db="EMBL/GenBank/DDBJ databases">
        <title>Qingshengfaniella alkalisoli gen. nov., sp. nov., isolated from saline soil.</title>
        <authorList>
            <person name="Xu L."/>
            <person name="Huang X.-X."/>
            <person name="Sun J.-Q."/>
        </authorList>
    </citation>
    <scope>NUCLEOTIDE SEQUENCE [LARGE SCALE GENOMIC DNA]</scope>
    <source>
        <strain evidence="7 8">DSM 27279</strain>
    </source>
</reference>
<evidence type="ECO:0000256" key="3">
    <source>
        <dbReference type="ARBA" id="ARBA00023237"/>
    </source>
</evidence>
<feature type="chain" id="PRO_5022275067" description="Outer membrane protein assembly factor BamB" evidence="5">
    <location>
        <begin position="25"/>
        <end position="387"/>
    </location>
</feature>
<comment type="subcellular location">
    <subcellularLocation>
        <location evidence="4">Cell outer membrane</location>
        <topology evidence="4">Lipid-anchor</topology>
    </subcellularLocation>
</comment>
<dbReference type="PANTHER" id="PTHR34512:SF30">
    <property type="entry name" value="OUTER MEMBRANE PROTEIN ASSEMBLY FACTOR BAMB"/>
    <property type="match status" value="1"/>
</dbReference>
<evidence type="ECO:0000256" key="4">
    <source>
        <dbReference type="HAMAP-Rule" id="MF_00923"/>
    </source>
</evidence>
<dbReference type="InterPro" id="IPR018391">
    <property type="entry name" value="PQQ_b-propeller_rpt"/>
</dbReference>
<dbReference type="Proteomes" id="UP000318405">
    <property type="component" value="Unassembled WGS sequence"/>
</dbReference>
<dbReference type="PANTHER" id="PTHR34512">
    <property type="entry name" value="CELL SURFACE PROTEIN"/>
    <property type="match status" value="1"/>
</dbReference>
<accession>A0A556ADT9</accession>
<comment type="function">
    <text evidence="4">Part of the outer membrane protein assembly complex, which is involved in assembly and insertion of beta-barrel proteins into the outer membrane.</text>
</comment>
<comment type="similarity">
    <text evidence="4">Belongs to the BamB family.</text>
</comment>
<name>A0A556ADT9_9BURK</name>
<sequence length="387" mass="40062">MTISKGLRKTAVRGALVLSLAALAGCSLFSRSDDRYRPAKLTDFTQEMEVGTAWTVSVGRGGGVGFAPAVTDTAVYAAAADGSVVKMDLASGNVQWRASVDGRLQAGVGSDGQTTAVVRPDGEVVAFDDTGTEKWRAKATSEVLIPPAVGEGLVVVRSGDYRIQAFDAQTGERRWSMQRPGPSLALRAVNQMLIAGGFVFSGLPGGKLVAMDTNNGAVLWEGTVAVPRGASELERVADVVGAPVVSERLLCAAAYQGRIACFDVSAGGDVVWARDFSGASGMTVDASSAFAADSHGIMNGFLLSSGTNVWRQDALANRRLSAPASYGRAVAVGDYQGYVHFLAREDGRLLARTATDGDPILAPLVATPYGVVVQGTGGSVRLLTTGG</sequence>
<evidence type="ECO:0000256" key="1">
    <source>
        <dbReference type="ARBA" id="ARBA00022729"/>
    </source>
</evidence>
<dbReference type="PROSITE" id="PS51257">
    <property type="entry name" value="PROKAR_LIPOPROTEIN"/>
    <property type="match status" value="1"/>
</dbReference>
<dbReference type="AlphaFoldDB" id="A0A556ADT9"/>
<evidence type="ECO:0000313" key="7">
    <source>
        <dbReference type="EMBL" id="TSH91050.1"/>
    </source>
</evidence>
<evidence type="ECO:0000259" key="6">
    <source>
        <dbReference type="Pfam" id="PF13360"/>
    </source>
</evidence>
<dbReference type="SUPFAM" id="SSF50998">
    <property type="entry name" value="Quinoprotein alcohol dehydrogenase-like"/>
    <property type="match status" value="1"/>
</dbReference>
<keyword evidence="2 4" id="KW-0472">Membrane</keyword>
<proteinExistence type="inferred from homology"/>
<dbReference type="GO" id="GO:0043165">
    <property type="term" value="P:Gram-negative-bacterium-type cell outer membrane assembly"/>
    <property type="evidence" value="ECO:0007669"/>
    <property type="project" value="UniProtKB-UniRule"/>
</dbReference>
<dbReference type="HAMAP" id="MF_00923">
    <property type="entry name" value="OM_assembly_BamB"/>
    <property type="match status" value="1"/>
</dbReference>
<dbReference type="InterPro" id="IPR015943">
    <property type="entry name" value="WD40/YVTN_repeat-like_dom_sf"/>
</dbReference>
<dbReference type="SMART" id="SM00564">
    <property type="entry name" value="PQQ"/>
    <property type="match status" value="6"/>
</dbReference>
<evidence type="ECO:0000313" key="8">
    <source>
        <dbReference type="Proteomes" id="UP000318405"/>
    </source>
</evidence>
<keyword evidence="3 4" id="KW-0998">Cell outer membrane</keyword>